<accession>A0A1V6RPG3</accession>
<dbReference type="Pfam" id="PF25324">
    <property type="entry name" value="DUF7881"/>
    <property type="match status" value="1"/>
</dbReference>
<proteinExistence type="predicted"/>
<feature type="domain" description="HNH nuclease" evidence="1">
    <location>
        <begin position="98"/>
        <end position="156"/>
    </location>
</feature>
<dbReference type="STRING" id="60172.A0A1V6RPG3"/>
<comment type="caution">
    <text evidence="3">The sequence shown here is derived from an EMBL/GenBank/DDBJ whole genome shotgun (WGS) entry which is preliminary data.</text>
</comment>
<dbReference type="Proteomes" id="UP000191612">
    <property type="component" value="Unassembled WGS sequence"/>
</dbReference>
<evidence type="ECO:0000313" key="4">
    <source>
        <dbReference type="Proteomes" id="UP000191612"/>
    </source>
</evidence>
<reference evidence="4" key="1">
    <citation type="journal article" date="2017" name="Nat. Microbiol.">
        <title>Global analysis of biosynthetic gene clusters reveals vast potential of secondary metabolite production in Penicillium species.</title>
        <authorList>
            <person name="Nielsen J.C."/>
            <person name="Grijseels S."/>
            <person name="Prigent S."/>
            <person name="Ji B."/>
            <person name="Dainat J."/>
            <person name="Nielsen K.F."/>
            <person name="Frisvad J.C."/>
            <person name="Workman M."/>
            <person name="Nielsen J."/>
        </authorList>
    </citation>
    <scope>NUCLEOTIDE SEQUENCE [LARGE SCALE GENOMIC DNA]</scope>
    <source>
        <strain evidence="4">IBT 29525</strain>
    </source>
</reference>
<protein>
    <submittedName>
        <fullName evidence="3">Uncharacterized protein</fullName>
    </submittedName>
</protein>
<organism evidence="3 4">
    <name type="scientific">Penicillium solitum</name>
    <dbReference type="NCBI Taxonomy" id="60172"/>
    <lineage>
        <taxon>Eukaryota</taxon>
        <taxon>Fungi</taxon>
        <taxon>Dikarya</taxon>
        <taxon>Ascomycota</taxon>
        <taxon>Pezizomycotina</taxon>
        <taxon>Eurotiomycetes</taxon>
        <taxon>Eurotiomycetidae</taxon>
        <taxon>Eurotiales</taxon>
        <taxon>Aspergillaceae</taxon>
        <taxon>Penicillium</taxon>
    </lineage>
</organism>
<sequence length="261" mass="29274">MSHRNVNFYNGSTGVHLGGVRQNGSITNANFFDMLMNVLLDVEATISIRFRGTGVLIPINSNRLAEGDYDIFCPQGEIKLTRFEILCEPGMESLDDWAGLEAAHIFPLGQQELWNLGGFSHFITRPGRNPVNSVQNGLLLAAQVHQLFDGFVVSVNPDDGYKITDFSANNWNVDGRILDIVCRDPNHPDRVADELLRWHFRQCVLANMKGAGEPIFKHDFPPGTDMINEIMRGPLPAQRMELELFSRLQQTPQEDDDGSVH</sequence>
<name>A0A1V6RPG3_9EURO</name>
<dbReference type="InterPro" id="IPR057203">
    <property type="entry name" value="DUF7881"/>
</dbReference>
<evidence type="ECO:0000259" key="2">
    <source>
        <dbReference type="Pfam" id="PF25324"/>
    </source>
</evidence>
<gene>
    <name evidence="3" type="ORF">PENSOL_c001G06237</name>
</gene>
<evidence type="ECO:0000259" key="1">
    <source>
        <dbReference type="Pfam" id="PF13391"/>
    </source>
</evidence>
<dbReference type="EMBL" id="MDYO01000001">
    <property type="protein sequence ID" value="OQE03458.1"/>
    <property type="molecule type" value="Genomic_DNA"/>
</dbReference>
<dbReference type="InterPro" id="IPR003615">
    <property type="entry name" value="HNH_nuc"/>
</dbReference>
<dbReference type="Pfam" id="PF13391">
    <property type="entry name" value="HNH_2"/>
    <property type="match status" value="1"/>
</dbReference>
<feature type="domain" description="DUF7881" evidence="2">
    <location>
        <begin position="4"/>
        <end position="74"/>
    </location>
</feature>
<evidence type="ECO:0000313" key="3">
    <source>
        <dbReference type="EMBL" id="OQE03458.1"/>
    </source>
</evidence>
<dbReference type="AlphaFoldDB" id="A0A1V6RPG3"/>
<keyword evidence="4" id="KW-1185">Reference proteome</keyword>